<gene>
    <name evidence="7" type="ORF">ARAM_003961</name>
</gene>
<dbReference type="PROSITE" id="PS00086">
    <property type="entry name" value="CYTOCHROME_P450"/>
    <property type="match status" value="1"/>
</dbReference>
<dbReference type="InterPro" id="IPR002401">
    <property type="entry name" value="Cyt_P450_E_grp-I"/>
</dbReference>
<dbReference type="SUPFAM" id="SSF48264">
    <property type="entry name" value="Cytochrome P450"/>
    <property type="match status" value="1"/>
</dbReference>
<dbReference type="GO" id="GO:0004497">
    <property type="term" value="F:monooxygenase activity"/>
    <property type="evidence" value="ECO:0007669"/>
    <property type="project" value="UniProtKB-KW"/>
</dbReference>
<dbReference type="CDD" id="cd11065">
    <property type="entry name" value="CYP64-like"/>
    <property type="match status" value="1"/>
</dbReference>
<dbReference type="Pfam" id="PF00067">
    <property type="entry name" value="p450"/>
    <property type="match status" value="1"/>
</dbReference>
<dbReference type="InterPro" id="IPR036396">
    <property type="entry name" value="Cyt_P450_sf"/>
</dbReference>
<evidence type="ECO:0000256" key="4">
    <source>
        <dbReference type="ARBA" id="ARBA00023004"/>
    </source>
</evidence>
<dbReference type="InterPro" id="IPR001128">
    <property type="entry name" value="Cyt_P450"/>
</dbReference>
<dbReference type="PANTHER" id="PTHR46300:SF12">
    <property type="entry name" value="P450, PUTATIVE (EUROFUNG)-RELATED"/>
    <property type="match status" value="1"/>
</dbReference>
<dbReference type="PRINTS" id="PR00463">
    <property type="entry name" value="EP450I"/>
</dbReference>
<proteinExistence type="inferred from homology"/>
<organism evidence="7 8">
    <name type="scientific">Aspergillus rambellii</name>
    <dbReference type="NCBI Taxonomy" id="308745"/>
    <lineage>
        <taxon>Eukaryota</taxon>
        <taxon>Fungi</taxon>
        <taxon>Dikarya</taxon>
        <taxon>Ascomycota</taxon>
        <taxon>Pezizomycotina</taxon>
        <taxon>Eurotiomycetes</taxon>
        <taxon>Eurotiomycetidae</taxon>
        <taxon>Eurotiales</taxon>
        <taxon>Aspergillaceae</taxon>
        <taxon>Aspergillus</taxon>
        <taxon>Aspergillus subgen. Nidulantes</taxon>
    </lineage>
</organism>
<keyword evidence="6" id="KW-0503">Monooxygenase</keyword>
<protein>
    <recommendedName>
        <fullName evidence="9">O-methylsterigmatocystin oxidoreductase</fullName>
    </recommendedName>
</protein>
<dbReference type="Proteomes" id="UP000034291">
    <property type="component" value="Unassembled WGS sequence"/>
</dbReference>
<dbReference type="Gene3D" id="1.10.630.10">
    <property type="entry name" value="Cytochrome P450"/>
    <property type="match status" value="1"/>
</dbReference>
<reference evidence="7 8" key="1">
    <citation type="submission" date="2015-02" db="EMBL/GenBank/DDBJ databases">
        <title>Draft Genome Sequences of Two Closely-Related Aflatoxigenic Aspergillus Species Obtained from the Cote d'Ivoire.</title>
        <authorList>
            <person name="Moore G.G."/>
            <person name="Beltz S.B."/>
            <person name="Mack B.M."/>
        </authorList>
    </citation>
    <scope>NUCLEOTIDE SEQUENCE [LARGE SCALE GENOMIC DNA]</scope>
    <source>
        <strain evidence="7 8">SRRC1468</strain>
    </source>
</reference>
<dbReference type="GO" id="GO:0005506">
    <property type="term" value="F:iron ion binding"/>
    <property type="evidence" value="ECO:0007669"/>
    <property type="project" value="InterPro"/>
</dbReference>
<evidence type="ECO:0008006" key="9">
    <source>
        <dbReference type="Google" id="ProtNLM"/>
    </source>
</evidence>
<dbReference type="InterPro" id="IPR050364">
    <property type="entry name" value="Cytochrome_P450_fung"/>
</dbReference>
<sequence length="546" mass="61499">MERFFHHVLSTKPGVPYSHADMDLYVTAVSLVVLYILKRLLLEKGPSEPLPPGPKPLPIVGNIRDLPSGDRPDWLHWLKHKDIYGPISTVTVFGQRIIILNEIQLAMELLEKRSAVHSDRPEMPFARLCGWADTLAMLGYSKRFNAYRRNIHREIGSKVSVARFTSTQEVEVRRFLLRVLDNPQDLLDHTRKLAGAVILKITYGYSIEPLDRDPLVDLADEALEGFSLAARPGTWLVDFAPILRYIPAWFPGAGFQRTAKAFHKLTQAHCEVPFAFVKQQMSQPNYEPSYVSHLLGEKPIPPGSPEEIAIKWSAAALYGGGADTTVSAISSFFLTMALFPEAQRTAQEEIDRVIGPHRLPGYADREKLPYVEALVKEALRWHPVGPMGIPHRSINHDVCNGYFIPKGSIILANIWAFCHDPTEYANPMAFQPERFLGKTPERDPHHISFGFGRRVCPGRIIADANIYLTIVQALAAFTTGKVMKDGKEADINPEFLPGLISHPAPFEVDIKVRSKQYEELIRAVETEHPWENKHTQILRDILVEAA</sequence>
<comment type="similarity">
    <text evidence="1 6">Belongs to the cytochrome P450 family.</text>
</comment>
<dbReference type="InterPro" id="IPR017972">
    <property type="entry name" value="Cyt_P450_CS"/>
</dbReference>
<evidence type="ECO:0000313" key="7">
    <source>
        <dbReference type="EMBL" id="KKK23460.1"/>
    </source>
</evidence>
<dbReference type="EMBL" id="JZBS01001254">
    <property type="protein sequence ID" value="KKK23460.1"/>
    <property type="molecule type" value="Genomic_DNA"/>
</dbReference>
<dbReference type="PRINTS" id="PR00385">
    <property type="entry name" value="P450"/>
</dbReference>
<feature type="binding site" description="axial binding residue" evidence="5">
    <location>
        <position position="456"/>
    </location>
    <ligand>
        <name>heme</name>
        <dbReference type="ChEBI" id="CHEBI:30413"/>
    </ligand>
    <ligandPart>
        <name>Fe</name>
        <dbReference type="ChEBI" id="CHEBI:18248"/>
    </ligandPart>
</feature>
<dbReference type="PANTHER" id="PTHR46300">
    <property type="entry name" value="P450, PUTATIVE (EUROFUNG)-RELATED-RELATED"/>
    <property type="match status" value="1"/>
</dbReference>
<comment type="cofactor">
    <cofactor evidence="5">
        <name>heme</name>
        <dbReference type="ChEBI" id="CHEBI:30413"/>
    </cofactor>
</comment>
<dbReference type="STRING" id="308745.A0A0F8X195"/>
<keyword evidence="8" id="KW-1185">Reference proteome</keyword>
<dbReference type="AlphaFoldDB" id="A0A0F8X195"/>
<evidence type="ECO:0000256" key="3">
    <source>
        <dbReference type="ARBA" id="ARBA00023002"/>
    </source>
</evidence>
<keyword evidence="2 5" id="KW-0479">Metal-binding</keyword>
<keyword evidence="5 6" id="KW-0349">Heme</keyword>
<keyword evidence="4 5" id="KW-0408">Iron</keyword>
<evidence type="ECO:0000313" key="8">
    <source>
        <dbReference type="Proteomes" id="UP000034291"/>
    </source>
</evidence>
<evidence type="ECO:0000256" key="1">
    <source>
        <dbReference type="ARBA" id="ARBA00010617"/>
    </source>
</evidence>
<evidence type="ECO:0000256" key="2">
    <source>
        <dbReference type="ARBA" id="ARBA00022723"/>
    </source>
</evidence>
<name>A0A0F8X195_9EURO</name>
<dbReference type="GO" id="GO:0016705">
    <property type="term" value="F:oxidoreductase activity, acting on paired donors, with incorporation or reduction of molecular oxygen"/>
    <property type="evidence" value="ECO:0007669"/>
    <property type="project" value="InterPro"/>
</dbReference>
<accession>A0A0F8X195</accession>
<evidence type="ECO:0000256" key="6">
    <source>
        <dbReference type="RuleBase" id="RU000461"/>
    </source>
</evidence>
<keyword evidence="3 6" id="KW-0560">Oxidoreductase</keyword>
<dbReference type="GO" id="GO:0020037">
    <property type="term" value="F:heme binding"/>
    <property type="evidence" value="ECO:0007669"/>
    <property type="project" value="InterPro"/>
</dbReference>
<comment type="caution">
    <text evidence="7">The sequence shown here is derived from an EMBL/GenBank/DDBJ whole genome shotgun (WGS) entry which is preliminary data.</text>
</comment>
<dbReference type="OrthoDB" id="2789670at2759"/>
<evidence type="ECO:0000256" key="5">
    <source>
        <dbReference type="PIRSR" id="PIRSR602401-1"/>
    </source>
</evidence>